<sequence>MKTMRVRTLTLVALLACGALPGCSTSAPGPRATDADPALATAAHWLAQPATETVTHDDYDALWDACREAARWRGFRVDRADYRGGLMLTHPLTSKQFFEVWRRDVATLPDVAESSLATMRRVVRFEIKKGEDGTYACVPKALVERYAQTERRITSVTQYRESFSTEEGMFGSRERDRGVEVPVTYWYATGRDEVLERALAEGVRSRLRGRVASR</sequence>
<name>A0A6J4Q2Y0_9BACT</name>
<evidence type="ECO:0000313" key="2">
    <source>
        <dbReference type="EMBL" id="CAA9431561.1"/>
    </source>
</evidence>
<reference evidence="2" key="1">
    <citation type="submission" date="2020-02" db="EMBL/GenBank/DDBJ databases">
        <authorList>
            <person name="Meier V. D."/>
        </authorList>
    </citation>
    <scope>NUCLEOTIDE SEQUENCE</scope>
    <source>
        <strain evidence="2">AVDCRST_MAG64</strain>
    </source>
</reference>
<dbReference type="AlphaFoldDB" id="A0A6J4Q2Y0"/>
<protein>
    <recommendedName>
        <fullName evidence="3">Lipoprotein</fullName>
    </recommendedName>
</protein>
<feature type="chain" id="PRO_5026746523" description="Lipoprotein" evidence="1">
    <location>
        <begin position="27"/>
        <end position="214"/>
    </location>
</feature>
<organism evidence="2">
    <name type="scientific">uncultured Phycisphaerae bacterium</name>
    <dbReference type="NCBI Taxonomy" id="904963"/>
    <lineage>
        <taxon>Bacteria</taxon>
        <taxon>Pseudomonadati</taxon>
        <taxon>Planctomycetota</taxon>
        <taxon>Phycisphaerae</taxon>
        <taxon>environmental samples</taxon>
    </lineage>
</organism>
<feature type="signal peptide" evidence="1">
    <location>
        <begin position="1"/>
        <end position="26"/>
    </location>
</feature>
<keyword evidence="1" id="KW-0732">Signal</keyword>
<accession>A0A6J4Q2Y0</accession>
<proteinExistence type="predicted"/>
<evidence type="ECO:0008006" key="3">
    <source>
        <dbReference type="Google" id="ProtNLM"/>
    </source>
</evidence>
<dbReference type="EMBL" id="CADCUQ010000814">
    <property type="protein sequence ID" value="CAA9431561.1"/>
    <property type="molecule type" value="Genomic_DNA"/>
</dbReference>
<evidence type="ECO:0000256" key="1">
    <source>
        <dbReference type="SAM" id="SignalP"/>
    </source>
</evidence>
<gene>
    <name evidence="2" type="ORF">AVDCRST_MAG64-3531</name>
</gene>